<keyword evidence="2" id="KW-1185">Reference proteome</keyword>
<accession>A0A420HH43</accession>
<sequence length="100" mass="12036">MGDIQTTLQGWSQEIHKKCMTLRYAHFLRNNRLDELNYLLSLLLTSPSGSFETSVERFLFDRYTTWKSMEKPSKQRDSHNEIYFEFLYLLPTCSNWEEDN</sequence>
<dbReference type="AlphaFoldDB" id="A0A420HH43"/>
<protein>
    <submittedName>
        <fullName evidence="1">Uncharacterized protein</fullName>
    </submittedName>
</protein>
<dbReference type="Proteomes" id="UP000286134">
    <property type="component" value="Unassembled WGS sequence"/>
</dbReference>
<organism evidence="1 2">
    <name type="scientific">Erysiphe neolycopersici</name>
    <dbReference type="NCBI Taxonomy" id="212602"/>
    <lineage>
        <taxon>Eukaryota</taxon>
        <taxon>Fungi</taxon>
        <taxon>Dikarya</taxon>
        <taxon>Ascomycota</taxon>
        <taxon>Pezizomycotina</taxon>
        <taxon>Leotiomycetes</taxon>
        <taxon>Erysiphales</taxon>
        <taxon>Erysiphaceae</taxon>
        <taxon>Erysiphe</taxon>
    </lineage>
</organism>
<evidence type="ECO:0000313" key="1">
    <source>
        <dbReference type="EMBL" id="RKF56723.1"/>
    </source>
</evidence>
<evidence type="ECO:0000313" key="2">
    <source>
        <dbReference type="Proteomes" id="UP000286134"/>
    </source>
</evidence>
<gene>
    <name evidence="1" type="ORF">OnM2_079017</name>
</gene>
<comment type="caution">
    <text evidence="1">The sequence shown here is derived from an EMBL/GenBank/DDBJ whole genome shotgun (WGS) entry which is preliminary data.</text>
</comment>
<proteinExistence type="predicted"/>
<dbReference type="EMBL" id="MCFK01007931">
    <property type="protein sequence ID" value="RKF56723.1"/>
    <property type="molecule type" value="Genomic_DNA"/>
</dbReference>
<name>A0A420HH43_9PEZI</name>
<reference evidence="1 2" key="1">
    <citation type="journal article" date="2018" name="BMC Genomics">
        <title>Comparative genome analyses reveal sequence features reflecting distinct modes of host-adaptation between dicot and monocot powdery mildew.</title>
        <authorList>
            <person name="Wu Y."/>
            <person name="Ma X."/>
            <person name="Pan Z."/>
            <person name="Kale S.D."/>
            <person name="Song Y."/>
            <person name="King H."/>
            <person name="Zhang Q."/>
            <person name="Presley C."/>
            <person name="Deng X."/>
            <person name="Wei C.I."/>
            <person name="Xiao S."/>
        </authorList>
    </citation>
    <scope>NUCLEOTIDE SEQUENCE [LARGE SCALE GENOMIC DNA]</scope>
    <source>
        <strain evidence="1">UMSG2</strain>
    </source>
</reference>